<evidence type="ECO:0000256" key="1">
    <source>
        <dbReference type="ARBA" id="ARBA00023002"/>
    </source>
</evidence>
<dbReference type="SUPFAM" id="SSF52283">
    <property type="entry name" value="Formate/glycerate dehydrogenase catalytic domain-like"/>
    <property type="match status" value="1"/>
</dbReference>
<dbReference type="GO" id="GO:0016491">
    <property type="term" value="F:oxidoreductase activity"/>
    <property type="evidence" value="ECO:0007669"/>
    <property type="project" value="UniProtKB-KW"/>
</dbReference>
<dbReference type="Gene3D" id="3.40.50.720">
    <property type="entry name" value="NAD(P)-binding Rossmann-like Domain"/>
    <property type="match status" value="2"/>
</dbReference>
<evidence type="ECO:0000313" key="4">
    <source>
        <dbReference type="EMBL" id="MDP1421488.1"/>
    </source>
</evidence>
<keyword evidence="2" id="KW-0520">NAD</keyword>
<dbReference type="EMBL" id="JAUUTP010000042">
    <property type="protein sequence ID" value="MDP1421488.1"/>
    <property type="molecule type" value="Genomic_DNA"/>
</dbReference>
<name>A0AA90NY37_9BACI</name>
<dbReference type="RefSeq" id="WP_305162506.1">
    <property type="nucleotide sequence ID" value="NZ_JAUUTP010000042.1"/>
</dbReference>
<dbReference type="GO" id="GO:0051287">
    <property type="term" value="F:NAD binding"/>
    <property type="evidence" value="ECO:0007669"/>
    <property type="project" value="InterPro"/>
</dbReference>
<reference evidence="4" key="1">
    <citation type="submission" date="2023-07" db="EMBL/GenBank/DDBJ databases">
        <title>Murine gut Bacillus species.</title>
        <authorList>
            <person name="Gutman E."/>
            <person name="Hashuel R."/>
            <person name="Litvak Y."/>
        </authorList>
    </citation>
    <scope>NUCLEOTIDE SEQUENCE</scope>
    <source>
        <strain evidence="4">RU283</strain>
    </source>
</reference>
<sequence>MSESIVASEVKWIQTWSEGVNALRLENSEQKDVQITTANGVHAYPMSETIFALMLALTRKVDTYIKQQQAKTWHHGHMKQEIHEKTIGIIGVGKIGKETAKAFGMTVLGMRHSGKSEEFVDEMFTKKQLNDLLPRCDFIVVTLPLTPETRNMFGKKNSS</sequence>
<dbReference type="AlphaFoldDB" id="A0AA90NY37"/>
<dbReference type="InterPro" id="IPR036291">
    <property type="entry name" value="NAD(P)-bd_dom_sf"/>
</dbReference>
<evidence type="ECO:0000259" key="3">
    <source>
        <dbReference type="Pfam" id="PF02826"/>
    </source>
</evidence>
<protein>
    <submittedName>
        <fullName evidence="4">NAD(P)-dependent oxidoreductase</fullName>
    </submittedName>
</protein>
<dbReference type="SUPFAM" id="SSF51735">
    <property type="entry name" value="NAD(P)-binding Rossmann-fold domains"/>
    <property type="match status" value="1"/>
</dbReference>
<feature type="domain" description="D-isomer specific 2-hydroxyacid dehydrogenase NAD-binding" evidence="3">
    <location>
        <begin position="51"/>
        <end position="156"/>
    </location>
</feature>
<organism evidence="4 5">
    <name type="scientific">Peribacillus simplex</name>
    <dbReference type="NCBI Taxonomy" id="1478"/>
    <lineage>
        <taxon>Bacteria</taxon>
        <taxon>Bacillati</taxon>
        <taxon>Bacillota</taxon>
        <taxon>Bacilli</taxon>
        <taxon>Bacillales</taxon>
        <taxon>Bacillaceae</taxon>
        <taxon>Peribacillus</taxon>
    </lineage>
</organism>
<gene>
    <name evidence="4" type="ORF">Q8G35_24730</name>
</gene>
<dbReference type="PANTHER" id="PTHR43333">
    <property type="entry name" value="2-HACID_DH_C DOMAIN-CONTAINING PROTEIN"/>
    <property type="match status" value="1"/>
</dbReference>
<keyword evidence="1" id="KW-0560">Oxidoreductase</keyword>
<dbReference type="Proteomes" id="UP001178277">
    <property type="component" value="Unassembled WGS sequence"/>
</dbReference>
<evidence type="ECO:0000256" key="2">
    <source>
        <dbReference type="ARBA" id="ARBA00023027"/>
    </source>
</evidence>
<comment type="caution">
    <text evidence="4">The sequence shown here is derived from an EMBL/GenBank/DDBJ whole genome shotgun (WGS) entry which is preliminary data.</text>
</comment>
<proteinExistence type="predicted"/>
<evidence type="ECO:0000313" key="5">
    <source>
        <dbReference type="Proteomes" id="UP001178277"/>
    </source>
</evidence>
<dbReference type="Pfam" id="PF02826">
    <property type="entry name" value="2-Hacid_dh_C"/>
    <property type="match status" value="1"/>
</dbReference>
<dbReference type="PANTHER" id="PTHR43333:SF1">
    <property type="entry name" value="D-ISOMER SPECIFIC 2-HYDROXYACID DEHYDROGENASE NAD-BINDING DOMAIN-CONTAINING PROTEIN"/>
    <property type="match status" value="1"/>
</dbReference>
<accession>A0AA90NY37</accession>
<dbReference type="InterPro" id="IPR006140">
    <property type="entry name" value="D-isomer_DH_NAD-bd"/>
</dbReference>